<dbReference type="Pfam" id="PF06090">
    <property type="entry name" value="Ins_P5_2-kin"/>
    <property type="match status" value="2"/>
</dbReference>
<name>A0A8J5JES0_HOMAM</name>
<protein>
    <recommendedName>
        <fullName evidence="2">inositol-pentakisphosphate 2-kinase</fullName>
        <ecNumber evidence="2">2.7.1.158</ecNumber>
    </recommendedName>
    <alternativeName>
        <fullName evidence="7">Ins(1,3,4,5,6)P5 2-kinase</fullName>
    </alternativeName>
</protein>
<dbReference type="EC" id="2.7.1.158" evidence="2"/>
<dbReference type="GO" id="GO:0005524">
    <property type="term" value="F:ATP binding"/>
    <property type="evidence" value="ECO:0007669"/>
    <property type="project" value="UniProtKB-KW"/>
</dbReference>
<dbReference type="InterPro" id="IPR009286">
    <property type="entry name" value="Ins_P5_2-kin"/>
</dbReference>
<gene>
    <name evidence="9" type="primary">IPPK-L</name>
    <name evidence="9" type="ORF">Hamer_G023614</name>
</gene>
<feature type="region of interest" description="Disordered" evidence="8">
    <location>
        <begin position="765"/>
        <end position="799"/>
    </location>
</feature>
<dbReference type="AlphaFoldDB" id="A0A8J5JES0"/>
<evidence type="ECO:0000313" key="10">
    <source>
        <dbReference type="Proteomes" id="UP000747542"/>
    </source>
</evidence>
<feature type="region of interest" description="Disordered" evidence="8">
    <location>
        <begin position="53"/>
        <end position="73"/>
    </location>
</feature>
<keyword evidence="3" id="KW-0808">Transferase</keyword>
<feature type="compositionally biased region" description="Polar residues" evidence="8">
    <location>
        <begin position="418"/>
        <end position="428"/>
    </location>
</feature>
<keyword evidence="4" id="KW-0547">Nucleotide-binding</keyword>
<organism evidence="9 10">
    <name type="scientific">Homarus americanus</name>
    <name type="common">American lobster</name>
    <dbReference type="NCBI Taxonomy" id="6706"/>
    <lineage>
        <taxon>Eukaryota</taxon>
        <taxon>Metazoa</taxon>
        <taxon>Ecdysozoa</taxon>
        <taxon>Arthropoda</taxon>
        <taxon>Crustacea</taxon>
        <taxon>Multicrustacea</taxon>
        <taxon>Malacostraca</taxon>
        <taxon>Eumalacostraca</taxon>
        <taxon>Eucarida</taxon>
        <taxon>Decapoda</taxon>
        <taxon>Pleocyemata</taxon>
        <taxon>Astacidea</taxon>
        <taxon>Nephropoidea</taxon>
        <taxon>Nephropidae</taxon>
        <taxon>Homarus</taxon>
    </lineage>
</organism>
<proteinExistence type="inferred from homology"/>
<accession>A0A8J5JES0</accession>
<sequence length="898" mass="97927">MEKSYWDTGTGKHHTYLPLKTLSASVSSIWPCVNNHSDAEMLMAAAPVPVISATNHRPHSRPVTITRPMTPLSDALPRPVPPLPSHATPPPALPVSLYVGVSVSSQLVDVRRFPSGGQGEELPVLRVTPHDLTYRGEGADHIVLRVIGKGQVVRLRKTAVGGVTSREDLILRATRDEDFLHNVARPILGPLLTDESRLAILDPETLTALKHTVEPRRQGYRQHKEINNHGVACICPDAASIFISRRDTSSSSYLSSSYLSSSSALLIPSSLPRPPSSVPSSPSSSPSSSNTASLDANSSRLSPAPSSTPPSLFLPSPLTTAFTTLSSSSPQRRPFMPSLSSSLPIATSLFTPPSSFELARPRQQVSIASLVPPTESQGINNNVNLREFLLPKKSTNVSGDTASRTSPGAGLLEENGNIGMSATRSNSLGEDGLLDAKPSFRESLPDRESNTRGSTSRKKTVGVERNLEATSSSINGFLDSNSEMSASTSTNLGLDGIILEKTPTSWRRTQGTDMSLEATLPGPIEAVEPKNVCIEIKPKQGFLDYSTPELPLCRYCVKQFLKRRVKDGHGRSSYCPLDLFSGEPERMRRAVNGLILSPQNNFKVFLDGEPMDDCRPFSYLRDVIIAALRFDFASGTAVIPQGPGSLSPRSPLGRILAFQTLDQLGVFRASRLYHSYVRRLGDSRAADATLQDLRCWTGDTQYCRAPRDLQQCTRCKQDDQHDAPLLHAATRKRKHHLLKNESRKTMNTESPMKTDKLVNVVAAGDHSDGSLRSTEELQVKSVSTDDDGGSEDEEDMSEEEVVRKLQEYLLSTTAKDLSLMILLSGPHTSAPPPSTGPNTSPFIIELEAGVWFKCQVTGVDLVAKPSSKIVKHERDYKRLRDVLVELRSRGEEPMCCEV</sequence>
<evidence type="ECO:0000256" key="5">
    <source>
        <dbReference type="ARBA" id="ARBA00022777"/>
    </source>
</evidence>
<dbReference type="GO" id="GO:0035299">
    <property type="term" value="F:inositol-1,3,4,5,6-pentakisphosphate 2-kinase activity"/>
    <property type="evidence" value="ECO:0007669"/>
    <property type="project" value="UniProtKB-EC"/>
</dbReference>
<dbReference type="Proteomes" id="UP000747542">
    <property type="component" value="Unassembled WGS sequence"/>
</dbReference>
<keyword evidence="6" id="KW-0067">ATP-binding</keyword>
<comment type="caution">
    <text evidence="9">The sequence shown here is derived from an EMBL/GenBank/DDBJ whole genome shotgun (WGS) entry which is preliminary data.</text>
</comment>
<feature type="region of interest" description="Disordered" evidence="8">
    <location>
        <begin position="270"/>
        <end position="315"/>
    </location>
</feature>
<keyword evidence="5" id="KW-0418">Kinase</keyword>
<evidence type="ECO:0000256" key="1">
    <source>
        <dbReference type="ARBA" id="ARBA00007229"/>
    </source>
</evidence>
<evidence type="ECO:0000256" key="3">
    <source>
        <dbReference type="ARBA" id="ARBA00022679"/>
    </source>
</evidence>
<dbReference type="EMBL" id="JAHLQT010042473">
    <property type="protein sequence ID" value="KAG7155231.1"/>
    <property type="molecule type" value="Genomic_DNA"/>
</dbReference>
<feature type="compositionally biased region" description="Basic and acidic residues" evidence="8">
    <location>
        <begin position="438"/>
        <end position="450"/>
    </location>
</feature>
<feature type="compositionally biased region" description="Low complexity" evidence="8">
    <location>
        <begin position="278"/>
        <end position="289"/>
    </location>
</feature>
<evidence type="ECO:0000256" key="6">
    <source>
        <dbReference type="ARBA" id="ARBA00022840"/>
    </source>
</evidence>
<feature type="compositionally biased region" description="Basic and acidic residues" evidence="8">
    <location>
        <begin position="765"/>
        <end position="778"/>
    </location>
</feature>
<dbReference type="GO" id="GO:0032958">
    <property type="term" value="P:inositol phosphate biosynthetic process"/>
    <property type="evidence" value="ECO:0007669"/>
    <property type="project" value="TreeGrafter"/>
</dbReference>
<evidence type="ECO:0000256" key="7">
    <source>
        <dbReference type="ARBA" id="ARBA00029574"/>
    </source>
</evidence>
<dbReference type="Gene3D" id="3.30.200.110">
    <property type="entry name" value="Inositol-pentakisphosphate 2-kinase, N-lobe"/>
    <property type="match status" value="1"/>
</dbReference>
<feature type="compositionally biased region" description="Polar residues" evidence="8">
    <location>
        <begin position="395"/>
        <end position="406"/>
    </location>
</feature>
<feature type="compositionally biased region" description="Acidic residues" evidence="8">
    <location>
        <begin position="784"/>
        <end position="799"/>
    </location>
</feature>
<evidence type="ECO:0000256" key="8">
    <source>
        <dbReference type="SAM" id="MobiDB-lite"/>
    </source>
</evidence>
<keyword evidence="10" id="KW-1185">Reference proteome</keyword>
<feature type="compositionally biased region" description="Low complexity" evidence="8">
    <location>
        <begin position="298"/>
        <end position="315"/>
    </location>
</feature>
<dbReference type="PANTHER" id="PTHR14456:SF2">
    <property type="entry name" value="INOSITOL-PENTAKISPHOSPHATE 2-KINASE"/>
    <property type="match status" value="1"/>
</dbReference>
<evidence type="ECO:0000256" key="2">
    <source>
        <dbReference type="ARBA" id="ARBA00012023"/>
    </source>
</evidence>
<dbReference type="InterPro" id="IPR043001">
    <property type="entry name" value="IP5_2-K_N_lobe"/>
</dbReference>
<dbReference type="GO" id="GO:0005634">
    <property type="term" value="C:nucleus"/>
    <property type="evidence" value="ECO:0007669"/>
    <property type="project" value="TreeGrafter"/>
</dbReference>
<dbReference type="PANTHER" id="PTHR14456">
    <property type="entry name" value="INOSITOL POLYPHOSPHATE KINASE 1"/>
    <property type="match status" value="1"/>
</dbReference>
<comment type="similarity">
    <text evidence="1">Belongs to the IPK1 type 2 family.</text>
</comment>
<evidence type="ECO:0000313" key="9">
    <source>
        <dbReference type="EMBL" id="KAG7155231.1"/>
    </source>
</evidence>
<evidence type="ECO:0000256" key="4">
    <source>
        <dbReference type="ARBA" id="ARBA00022741"/>
    </source>
</evidence>
<feature type="region of interest" description="Disordered" evidence="8">
    <location>
        <begin position="395"/>
        <end position="461"/>
    </location>
</feature>
<reference evidence="9" key="1">
    <citation type="journal article" date="2021" name="Sci. Adv.">
        <title>The American lobster genome reveals insights on longevity, neural, and immune adaptations.</title>
        <authorList>
            <person name="Polinski J.M."/>
            <person name="Zimin A.V."/>
            <person name="Clark K.F."/>
            <person name="Kohn A.B."/>
            <person name="Sadowski N."/>
            <person name="Timp W."/>
            <person name="Ptitsyn A."/>
            <person name="Khanna P."/>
            <person name="Romanova D.Y."/>
            <person name="Williams P."/>
            <person name="Greenwood S.J."/>
            <person name="Moroz L.L."/>
            <person name="Walt D.R."/>
            <person name="Bodnar A.G."/>
        </authorList>
    </citation>
    <scope>NUCLEOTIDE SEQUENCE</scope>
    <source>
        <strain evidence="9">GMGI-L3</strain>
    </source>
</reference>